<organism evidence="3">
    <name type="scientific">hydrothermal vent metagenome</name>
    <dbReference type="NCBI Taxonomy" id="652676"/>
    <lineage>
        <taxon>unclassified sequences</taxon>
        <taxon>metagenomes</taxon>
        <taxon>ecological metagenomes</taxon>
    </lineage>
</organism>
<dbReference type="InterPro" id="IPR003329">
    <property type="entry name" value="Cytidylyl_trans"/>
</dbReference>
<proteinExistence type="predicted"/>
<keyword evidence="2 3" id="KW-0548">Nucleotidyltransferase</keyword>
<evidence type="ECO:0000256" key="1">
    <source>
        <dbReference type="ARBA" id="ARBA00022679"/>
    </source>
</evidence>
<gene>
    <name evidence="3" type="ORF">MNBD_NITROSPINAE02-1895</name>
</gene>
<dbReference type="SUPFAM" id="SSF53448">
    <property type="entry name" value="Nucleotide-diphospho-sugar transferases"/>
    <property type="match status" value="1"/>
</dbReference>
<protein>
    <submittedName>
        <fullName evidence="3">3-deoxy-manno-octulosonate cytidylyltransferase</fullName>
        <ecNumber evidence="3">2.7.7.38</ecNumber>
    </submittedName>
</protein>
<dbReference type="NCBIfam" id="TIGR00466">
    <property type="entry name" value="kdsB"/>
    <property type="match status" value="1"/>
</dbReference>
<dbReference type="EMBL" id="UOGE01000078">
    <property type="protein sequence ID" value="VAX22689.1"/>
    <property type="molecule type" value="Genomic_DNA"/>
</dbReference>
<name>A0A3B1BXM9_9ZZZZ</name>
<accession>A0A3B1BXM9</accession>
<dbReference type="InterPro" id="IPR029044">
    <property type="entry name" value="Nucleotide-diphossugar_trans"/>
</dbReference>
<dbReference type="GO" id="GO:0005829">
    <property type="term" value="C:cytosol"/>
    <property type="evidence" value="ECO:0007669"/>
    <property type="project" value="TreeGrafter"/>
</dbReference>
<dbReference type="InterPro" id="IPR004528">
    <property type="entry name" value="KdsB"/>
</dbReference>
<dbReference type="EC" id="2.7.7.38" evidence="3"/>
<keyword evidence="1 3" id="KW-0808">Transferase</keyword>
<evidence type="ECO:0000256" key="2">
    <source>
        <dbReference type="ARBA" id="ARBA00022695"/>
    </source>
</evidence>
<dbReference type="CDD" id="cd02517">
    <property type="entry name" value="CMP-KDO-Synthetase"/>
    <property type="match status" value="1"/>
</dbReference>
<dbReference type="GO" id="GO:0008690">
    <property type="term" value="F:3-deoxy-manno-octulosonate cytidylyltransferase activity"/>
    <property type="evidence" value="ECO:0007669"/>
    <property type="project" value="UniProtKB-EC"/>
</dbReference>
<dbReference type="AlphaFoldDB" id="A0A3B1BXM9"/>
<evidence type="ECO:0000313" key="3">
    <source>
        <dbReference type="EMBL" id="VAX22689.1"/>
    </source>
</evidence>
<dbReference type="NCBIfam" id="NF003952">
    <property type="entry name" value="PRK05450.1-5"/>
    <property type="match status" value="1"/>
</dbReference>
<sequence>MIQRVYEQAKKMATASRVIVATDDSRIYAAVTKFRGEAWLTSIDHQSGTDRIAEVARELPDYDIVVNIQGDEPFIDPAAVDEAVRGVADDPSLNVSTLCVAMGKEQAGDTNVTCVVRDLRGYALYFSKAMIPNDRDGDCDDLPLYKHLGTYVYRRDFLLKYATMKRTPLEKCEKLEQLRILEHGEKILCIETPSDSIGVDSPEDLEAAEKIAGNG</sequence>
<dbReference type="PANTHER" id="PTHR42866">
    <property type="entry name" value="3-DEOXY-MANNO-OCTULOSONATE CYTIDYLYLTRANSFERASE"/>
    <property type="match status" value="1"/>
</dbReference>
<reference evidence="3" key="1">
    <citation type="submission" date="2018-06" db="EMBL/GenBank/DDBJ databases">
        <authorList>
            <person name="Zhirakovskaya E."/>
        </authorList>
    </citation>
    <scope>NUCLEOTIDE SEQUENCE</scope>
</reference>
<dbReference type="PANTHER" id="PTHR42866:SF2">
    <property type="entry name" value="3-DEOXY-MANNO-OCTULOSONATE CYTIDYLYLTRANSFERASE, MITOCHONDRIAL"/>
    <property type="match status" value="1"/>
</dbReference>
<dbReference type="Pfam" id="PF02348">
    <property type="entry name" value="CTP_transf_3"/>
    <property type="match status" value="1"/>
</dbReference>
<dbReference type="Gene3D" id="3.90.550.10">
    <property type="entry name" value="Spore Coat Polysaccharide Biosynthesis Protein SpsA, Chain A"/>
    <property type="match status" value="1"/>
</dbReference>